<keyword evidence="3" id="KW-1185">Reference proteome</keyword>
<gene>
    <name evidence="2" type="ORF">B4U79_04988</name>
</gene>
<evidence type="ECO:0000256" key="1">
    <source>
        <dbReference type="SAM" id="MobiDB-lite"/>
    </source>
</evidence>
<accession>A0A443QPE9</accession>
<protein>
    <submittedName>
        <fullName evidence="2">Uncharacterized protein</fullName>
    </submittedName>
</protein>
<evidence type="ECO:0000313" key="3">
    <source>
        <dbReference type="Proteomes" id="UP000285301"/>
    </source>
</evidence>
<sequence>MYSPHVTAVFKDLPSRNHATVVRRPSMPPPPHHRSHSPLPPSHQPSSFTRMLGAPLPFAHTYDDFDKQTTIDERFMEYYYPLPYMVNPGIRAAVTKFQDLEKTYHKRSLLQKILLQRMLNLLMHPI</sequence>
<feature type="region of interest" description="Disordered" evidence="1">
    <location>
        <begin position="20"/>
        <end position="46"/>
    </location>
</feature>
<dbReference type="Proteomes" id="UP000285301">
    <property type="component" value="Unassembled WGS sequence"/>
</dbReference>
<proteinExistence type="predicted"/>
<comment type="caution">
    <text evidence="2">The sequence shown here is derived from an EMBL/GenBank/DDBJ whole genome shotgun (WGS) entry which is preliminary data.</text>
</comment>
<reference evidence="2 3" key="1">
    <citation type="journal article" date="2018" name="Gigascience">
        <title>Genomes of trombidid mites reveal novel predicted allergens and laterally-transferred genes associated with secondary metabolism.</title>
        <authorList>
            <person name="Dong X."/>
            <person name="Chaisiri K."/>
            <person name="Xia D."/>
            <person name="Armstrong S.D."/>
            <person name="Fang Y."/>
            <person name="Donnelly M.J."/>
            <person name="Kadowaki T."/>
            <person name="McGarry J.W."/>
            <person name="Darby A.C."/>
            <person name="Makepeace B.L."/>
        </authorList>
    </citation>
    <scope>NUCLEOTIDE SEQUENCE [LARGE SCALE GENOMIC DNA]</scope>
    <source>
        <strain evidence="2">UoL-WK</strain>
    </source>
</reference>
<dbReference type="EMBL" id="NCKU01005187">
    <property type="protein sequence ID" value="RWS04912.1"/>
    <property type="molecule type" value="Genomic_DNA"/>
</dbReference>
<evidence type="ECO:0000313" key="2">
    <source>
        <dbReference type="EMBL" id="RWS04912.1"/>
    </source>
</evidence>
<dbReference type="OrthoDB" id="10447245at2759"/>
<name>A0A443QPE9_9ACAR</name>
<dbReference type="AlphaFoldDB" id="A0A443QPE9"/>
<organism evidence="2 3">
    <name type="scientific">Dinothrombium tinctorium</name>
    <dbReference type="NCBI Taxonomy" id="1965070"/>
    <lineage>
        <taxon>Eukaryota</taxon>
        <taxon>Metazoa</taxon>
        <taxon>Ecdysozoa</taxon>
        <taxon>Arthropoda</taxon>
        <taxon>Chelicerata</taxon>
        <taxon>Arachnida</taxon>
        <taxon>Acari</taxon>
        <taxon>Acariformes</taxon>
        <taxon>Trombidiformes</taxon>
        <taxon>Prostigmata</taxon>
        <taxon>Anystina</taxon>
        <taxon>Parasitengona</taxon>
        <taxon>Trombidioidea</taxon>
        <taxon>Trombidiidae</taxon>
        <taxon>Dinothrombium</taxon>
    </lineage>
</organism>